<comment type="caution">
    <text evidence="8">The sequence shown here is derived from an EMBL/GenBank/DDBJ whole genome shotgun (WGS) entry which is preliminary data.</text>
</comment>
<feature type="region of interest" description="Disordered" evidence="6">
    <location>
        <begin position="43"/>
        <end position="68"/>
    </location>
</feature>
<comment type="subcellular location">
    <subcellularLocation>
        <location evidence="1">Cytoplasm</location>
    </subcellularLocation>
</comment>
<evidence type="ECO:0000256" key="2">
    <source>
        <dbReference type="ARBA" id="ARBA00009374"/>
    </source>
</evidence>
<dbReference type="Pfam" id="PF04570">
    <property type="entry name" value="zf-FLZ"/>
    <property type="match status" value="1"/>
</dbReference>
<dbReference type="GO" id="GO:0008270">
    <property type="term" value="F:zinc ion binding"/>
    <property type="evidence" value="ECO:0007669"/>
    <property type="project" value="UniProtKB-KW"/>
</dbReference>
<dbReference type="InterPro" id="IPR007650">
    <property type="entry name" value="Zf-FLZ_dom"/>
</dbReference>
<evidence type="ECO:0000256" key="3">
    <source>
        <dbReference type="ARBA" id="ARBA00022490"/>
    </source>
</evidence>
<gene>
    <name evidence="8" type="ORF">FCM35_KLT06328</name>
</gene>
<organism evidence="8 9">
    <name type="scientific">Carex littledalei</name>
    <dbReference type="NCBI Taxonomy" id="544730"/>
    <lineage>
        <taxon>Eukaryota</taxon>
        <taxon>Viridiplantae</taxon>
        <taxon>Streptophyta</taxon>
        <taxon>Embryophyta</taxon>
        <taxon>Tracheophyta</taxon>
        <taxon>Spermatophyta</taxon>
        <taxon>Magnoliopsida</taxon>
        <taxon>Liliopsida</taxon>
        <taxon>Poales</taxon>
        <taxon>Cyperaceae</taxon>
        <taxon>Cyperoideae</taxon>
        <taxon>Cariceae</taxon>
        <taxon>Carex</taxon>
        <taxon>Carex subgen. Euthyceras</taxon>
    </lineage>
</organism>
<evidence type="ECO:0000256" key="5">
    <source>
        <dbReference type="PROSITE-ProRule" id="PRU01131"/>
    </source>
</evidence>
<evidence type="ECO:0000313" key="9">
    <source>
        <dbReference type="Proteomes" id="UP000623129"/>
    </source>
</evidence>
<dbReference type="PANTHER" id="PTHR33059">
    <property type="entry name" value="FCS-LIKE ZINC FINGER 5"/>
    <property type="match status" value="1"/>
</dbReference>
<dbReference type="EMBL" id="SWLB01000015">
    <property type="protein sequence ID" value="KAF3329250.1"/>
    <property type="molecule type" value="Genomic_DNA"/>
</dbReference>
<feature type="domain" description="FLZ-type" evidence="7">
    <location>
        <begin position="81"/>
        <end position="125"/>
    </location>
</feature>
<dbReference type="PANTHER" id="PTHR33059:SF4">
    <property type="entry name" value="FCS-LIKE ZINC FINGER 5"/>
    <property type="match status" value="1"/>
</dbReference>
<evidence type="ECO:0000259" key="7">
    <source>
        <dbReference type="PROSITE" id="PS51795"/>
    </source>
</evidence>
<keyword evidence="3" id="KW-0963">Cytoplasm</keyword>
<proteinExistence type="inferred from homology"/>
<evidence type="ECO:0000313" key="8">
    <source>
        <dbReference type="EMBL" id="KAF3329250.1"/>
    </source>
</evidence>
<accession>A0A833VJT5</accession>
<dbReference type="PROSITE" id="PS51795">
    <property type="entry name" value="ZF_FLZ"/>
    <property type="match status" value="1"/>
</dbReference>
<dbReference type="AlphaFoldDB" id="A0A833VJT5"/>
<sequence length="150" mass="16281">MLGKRARQAMNRTTSMKEFSFDPSAVHVDASQPSDPAVARQRAAEARRFGGAGSEWLGTRHVSGHRTRRNSADFVGADSAPFLRACGLCKRNLGPGRDTYMYRGEVAFCSLECRQQQMNLDERIEKCALTSVPAQAASDQSANGETIAAA</sequence>
<reference evidence="8" key="1">
    <citation type="submission" date="2020-01" db="EMBL/GenBank/DDBJ databases">
        <title>Genome sequence of Kobresia littledalei, the first chromosome-level genome in the family Cyperaceae.</title>
        <authorList>
            <person name="Qu G."/>
        </authorList>
    </citation>
    <scope>NUCLEOTIDE SEQUENCE</scope>
    <source>
        <strain evidence="8">C.B.Clarke</strain>
        <tissue evidence="8">Leaf</tissue>
    </source>
</reference>
<protein>
    <submittedName>
        <fullName evidence="8">Zinc-finger of the FCS-type, C2-C2</fullName>
    </submittedName>
</protein>
<evidence type="ECO:0000256" key="6">
    <source>
        <dbReference type="SAM" id="MobiDB-lite"/>
    </source>
</evidence>
<evidence type="ECO:0000256" key="4">
    <source>
        <dbReference type="ARBA" id="ARBA00022723"/>
    </source>
</evidence>
<name>A0A833VJT5_9POAL</name>
<feature type="zinc finger region" description="FLZ-type" evidence="5">
    <location>
        <begin position="81"/>
        <end position="125"/>
    </location>
</feature>
<dbReference type="Proteomes" id="UP000623129">
    <property type="component" value="Unassembled WGS sequence"/>
</dbReference>
<keyword evidence="4" id="KW-0479">Metal-binding</keyword>
<dbReference type="OrthoDB" id="1925036at2759"/>
<keyword evidence="8" id="KW-0863">Zinc-finger</keyword>
<evidence type="ECO:0000256" key="1">
    <source>
        <dbReference type="ARBA" id="ARBA00004496"/>
    </source>
</evidence>
<dbReference type="GO" id="GO:0005737">
    <property type="term" value="C:cytoplasm"/>
    <property type="evidence" value="ECO:0007669"/>
    <property type="project" value="UniProtKB-SubCell"/>
</dbReference>
<keyword evidence="9" id="KW-1185">Reference proteome</keyword>
<comment type="similarity">
    <text evidence="2">Belongs to the FLZ family.</text>
</comment>
<keyword evidence="8" id="KW-0862">Zinc</keyword>